<sequence>MLISHSFDPMDNQINLELCAHAYEQSSHLYGFSPVCERRCTVKFEQFLNTLPQYSHVSLRKRCSFRRPSVVVVAVAVDDELVLDELKALFKKLPANIFKLAAFVGFCCKLFIKSLKFAPSRLLFDGNPLFVVVVVVDDDLGIGGDCCCCLLLLLFSKLFNAKSPPPPPPLLLLLFVNKFSILIRSDFDALFK</sequence>
<gene>
    <name evidence="1" type="ORF">DERP_002706</name>
</gene>
<proteinExistence type="predicted"/>
<reference evidence="1 2" key="2">
    <citation type="journal article" date="2022" name="Mol. Biol. Evol.">
        <title>Comparative Genomics Reveals Insights into the Divergent Evolution of Astigmatic Mites and Household Pest Adaptations.</title>
        <authorList>
            <person name="Xiong Q."/>
            <person name="Wan A.T."/>
            <person name="Liu X."/>
            <person name="Fung C.S."/>
            <person name="Xiao X."/>
            <person name="Malainual N."/>
            <person name="Hou J."/>
            <person name="Wang L."/>
            <person name="Wang M."/>
            <person name="Yang K.Y."/>
            <person name="Cui Y."/>
            <person name="Leung E.L."/>
            <person name="Nong W."/>
            <person name="Shin S.K."/>
            <person name="Au S.W."/>
            <person name="Jeong K.Y."/>
            <person name="Chew F.T."/>
            <person name="Hui J.H."/>
            <person name="Leung T.F."/>
            <person name="Tungtrongchitr A."/>
            <person name="Zhong N."/>
            <person name="Liu Z."/>
            <person name="Tsui S.K."/>
        </authorList>
    </citation>
    <scope>NUCLEOTIDE SEQUENCE [LARGE SCALE GENOMIC DNA]</scope>
    <source>
        <strain evidence="1">Derp</strain>
    </source>
</reference>
<accession>A0ABQ8JVN0</accession>
<comment type="caution">
    <text evidence="1">The sequence shown here is derived from an EMBL/GenBank/DDBJ whole genome shotgun (WGS) entry which is preliminary data.</text>
</comment>
<evidence type="ECO:0000313" key="1">
    <source>
        <dbReference type="EMBL" id="KAH9426607.1"/>
    </source>
</evidence>
<organism evidence="1 2">
    <name type="scientific">Dermatophagoides pteronyssinus</name>
    <name type="common">European house dust mite</name>
    <dbReference type="NCBI Taxonomy" id="6956"/>
    <lineage>
        <taxon>Eukaryota</taxon>
        <taxon>Metazoa</taxon>
        <taxon>Ecdysozoa</taxon>
        <taxon>Arthropoda</taxon>
        <taxon>Chelicerata</taxon>
        <taxon>Arachnida</taxon>
        <taxon>Acari</taxon>
        <taxon>Acariformes</taxon>
        <taxon>Sarcoptiformes</taxon>
        <taxon>Astigmata</taxon>
        <taxon>Psoroptidia</taxon>
        <taxon>Analgoidea</taxon>
        <taxon>Pyroglyphidae</taxon>
        <taxon>Dermatophagoidinae</taxon>
        <taxon>Dermatophagoides</taxon>
    </lineage>
</organism>
<dbReference type="EMBL" id="NJHN03000008">
    <property type="protein sequence ID" value="KAH9426607.1"/>
    <property type="molecule type" value="Genomic_DNA"/>
</dbReference>
<keyword evidence="2" id="KW-1185">Reference proteome</keyword>
<evidence type="ECO:0000313" key="2">
    <source>
        <dbReference type="Proteomes" id="UP000887458"/>
    </source>
</evidence>
<protein>
    <submittedName>
        <fullName evidence="1">Uncharacterized protein</fullName>
    </submittedName>
</protein>
<dbReference type="Proteomes" id="UP000887458">
    <property type="component" value="Unassembled WGS sequence"/>
</dbReference>
<name>A0ABQ8JVN0_DERPT</name>
<reference evidence="1 2" key="1">
    <citation type="journal article" date="2018" name="J. Allergy Clin. Immunol.">
        <title>High-quality assembly of Dermatophagoides pteronyssinus genome and transcriptome reveals a wide range of novel allergens.</title>
        <authorList>
            <person name="Liu X.Y."/>
            <person name="Yang K.Y."/>
            <person name="Wang M.Q."/>
            <person name="Kwok J.S."/>
            <person name="Zeng X."/>
            <person name="Yang Z."/>
            <person name="Xiao X.J."/>
            <person name="Lau C.P."/>
            <person name="Li Y."/>
            <person name="Huang Z.M."/>
            <person name="Ba J.G."/>
            <person name="Yim A.K."/>
            <person name="Ouyang C.Y."/>
            <person name="Ngai S.M."/>
            <person name="Chan T.F."/>
            <person name="Leung E.L."/>
            <person name="Liu L."/>
            <person name="Liu Z.G."/>
            <person name="Tsui S.K."/>
        </authorList>
    </citation>
    <scope>NUCLEOTIDE SEQUENCE [LARGE SCALE GENOMIC DNA]</scope>
    <source>
        <strain evidence="1">Derp</strain>
    </source>
</reference>